<evidence type="ECO:0000313" key="2">
    <source>
        <dbReference type="Proteomes" id="UP000178510"/>
    </source>
</evidence>
<dbReference type="EMBL" id="MHQM01000025">
    <property type="protein sequence ID" value="OHA03490.1"/>
    <property type="molecule type" value="Genomic_DNA"/>
</dbReference>
<reference evidence="1 2" key="1">
    <citation type="journal article" date="2016" name="Nat. Commun.">
        <title>Thousands of microbial genomes shed light on interconnected biogeochemical processes in an aquifer system.</title>
        <authorList>
            <person name="Anantharaman K."/>
            <person name="Brown C.T."/>
            <person name="Hug L.A."/>
            <person name="Sharon I."/>
            <person name="Castelle C.J."/>
            <person name="Probst A.J."/>
            <person name="Thomas B.C."/>
            <person name="Singh A."/>
            <person name="Wilkins M.J."/>
            <person name="Karaoz U."/>
            <person name="Brodie E.L."/>
            <person name="Williams K.H."/>
            <person name="Hubbard S.S."/>
            <person name="Banfield J.F."/>
        </authorList>
    </citation>
    <scope>NUCLEOTIDE SEQUENCE [LARGE SCALE GENOMIC DNA]</scope>
</reference>
<sequence>MIHFTKHALEKFTILWRHGVVIPKSAVIRAVTAPEIIDYSRMPLKIAQRSFDKTRVLRVVYKEGMS</sequence>
<evidence type="ECO:0000313" key="1">
    <source>
        <dbReference type="EMBL" id="OHA03490.1"/>
    </source>
</evidence>
<name>A0A1G2KVR5_9BACT</name>
<gene>
    <name evidence="1" type="ORF">A3J58_03190</name>
</gene>
<proteinExistence type="predicted"/>
<comment type="caution">
    <text evidence="1">The sequence shown here is derived from an EMBL/GenBank/DDBJ whole genome shotgun (WGS) entry which is preliminary data.</text>
</comment>
<protein>
    <submittedName>
        <fullName evidence="1">Uncharacterized protein</fullName>
    </submittedName>
</protein>
<dbReference type="STRING" id="1802274.A3J58_03190"/>
<dbReference type="Proteomes" id="UP000178510">
    <property type="component" value="Unassembled WGS sequence"/>
</dbReference>
<organism evidence="1 2">
    <name type="scientific">Candidatus Sungbacteria bacterium RIFCSPHIGHO2_02_FULL_52_23</name>
    <dbReference type="NCBI Taxonomy" id="1802274"/>
    <lineage>
        <taxon>Bacteria</taxon>
        <taxon>Candidatus Sungiibacteriota</taxon>
    </lineage>
</organism>
<accession>A0A1G2KVR5</accession>
<dbReference type="AlphaFoldDB" id="A0A1G2KVR5"/>